<gene>
    <name evidence="7" type="ORF">M2272_001147</name>
</gene>
<keyword evidence="6" id="KW-0503">Monooxygenase</keyword>
<proteinExistence type="inferred from homology"/>
<dbReference type="PANTHER" id="PTHR46696">
    <property type="entry name" value="P450, PUTATIVE (EUROFUNG)-RELATED"/>
    <property type="match status" value="1"/>
</dbReference>
<name>A0ABT6KUY9_9MYCO</name>
<accession>A0ABT6KUY9</accession>
<dbReference type="InterPro" id="IPR002397">
    <property type="entry name" value="Cyt_P450_B"/>
</dbReference>
<evidence type="ECO:0000256" key="6">
    <source>
        <dbReference type="ARBA" id="ARBA00023033"/>
    </source>
</evidence>
<evidence type="ECO:0000313" key="7">
    <source>
        <dbReference type="EMBL" id="MDH6194518.1"/>
    </source>
</evidence>
<evidence type="ECO:0000256" key="5">
    <source>
        <dbReference type="ARBA" id="ARBA00023004"/>
    </source>
</evidence>
<dbReference type="InterPro" id="IPR036396">
    <property type="entry name" value="Cyt_P450_sf"/>
</dbReference>
<keyword evidence="3" id="KW-0479">Metal-binding</keyword>
<dbReference type="EMBL" id="JARXVE010000002">
    <property type="protein sequence ID" value="MDH6194518.1"/>
    <property type="molecule type" value="Genomic_DNA"/>
</dbReference>
<comment type="caution">
    <text evidence="7">The sequence shown here is derived from an EMBL/GenBank/DDBJ whole genome shotgun (WGS) entry which is preliminary data.</text>
</comment>
<evidence type="ECO:0000256" key="4">
    <source>
        <dbReference type="ARBA" id="ARBA00023002"/>
    </source>
</evidence>
<sequence length="400" mass="45442">MTKAQVIFDPFSEEFFNNPFDMYRRMRDDAPLYYNEELDFYALTRHSDVSAALKDHETFSSSRGCDLAMVQGDEPPQKSIIFMDPPDHRHMRSLLNKAFTPRMIQAQRDTVVEQIDHHLGLIDSDEFDVVQDFSGPFPVEVITRMAGVDPEYRQQVRHWIDISLSREPGQIGYSEAGMQANIDTAMYYYGLVQKRREDPQDDMISRLIAAEIPGEDGQMRRLDDIEITGFATLLGGAGAETVTKLIGTAIVLFARNPEQWQKLLDDREKVPAAVEELLRYEGPVQYNVRYTLKEAHVPSGTIPAGKAVFLISAAANRDPDAFTDADEFDIERDRTEAQNLGLGYGIHSCLGAALARMESAIALEKLLDFMPRYEVKWEQLQRVQMQNVAGYSHVPVRVLR</sequence>
<dbReference type="RefSeq" id="WP_280831205.1">
    <property type="nucleotide sequence ID" value="NZ_JARXVE010000002.1"/>
</dbReference>
<keyword evidence="5" id="KW-0408">Iron</keyword>
<dbReference type="Pfam" id="PF00067">
    <property type="entry name" value="p450"/>
    <property type="match status" value="1"/>
</dbReference>
<keyword evidence="8" id="KW-1185">Reference proteome</keyword>
<dbReference type="SUPFAM" id="SSF48264">
    <property type="entry name" value="Cytochrome P450"/>
    <property type="match status" value="1"/>
</dbReference>
<reference evidence="7 8" key="1">
    <citation type="submission" date="2023-04" db="EMBL/GenBank/DDBJ databases">
        <title>Forest soil microbial communities from Buena Vista Peninsula, Colon Province, Panama.</title>
        <authorList>
            <person name="Bouskill N."/>
        </authorList>
    </citation>
    <scope>NUCLEOTIDE SEQUENCE [LARGE SCALE GENOMIC DNA]</scope>
    <source>
        <strain evidence="7 8">AC80</strain>
    </source>
</reference>
<dbReference type="PANTHER" id="PTHR46696:SF1">
    <property type="entry name" value="CYTOCHROME P450 YJIB-RELATED"/>
    <property type="match status" value="1"/>
</dbReference>
<keyword evidence="2" id="KW-0349">Heme</keyword>
<dbReference type="InterPro" id="IPR001128">
    <property type="entry name" value="Cyt_P450"/>
</dbReference>
<dbReference type="Proteomes" id="UP001160130">
    <property type="component" value="Unassembled WGS sequence"/>
</dbReference>
<evidence type="ECO:0000256" key="3">
    <source>
        <dbReference type="ARBA" id="ARBA00022723"/>
    </source>
</evidence>
<evidence type="ECO:0000256" key="1">
    <source>
        <dbReference type="ARBA" id="ARBA00010617"/>
    </source>
</evidence>
<comment type="similarity">
    <text evidence="1">Belongs to the cytochrome P450 family.</text>
</comment>
<keyword evidence="4" id="KW-0560">Oxidoreductase</keyword>
<protein>
    <submittedName>
        <fullName evidence="7">Cytochrome P450</fullName>
    </submittedName>
</protein>
<organism evidence="7 8">
    <name type="scientific">Mycolicibacterium frederiksbergense</name>
    <dbReference type="NCBI Taxonomy" id="117567"/>
    <lineage>
        <taxon>Bacteria</taxon>
        <taxon>Bacillati</taxon>
        <taxon>Actinomycetota</taxon>
        <taxon>Actinomycetes</taxon>
        <taxon>Mycobacteriales</taxon>
        <taxon>Mycobacteriaceae</taxon>
        <taxon>Mycolicibacterium</taxon>
    </lineage>
</organism>
<evidence type="ECO:0000313" key="8">
    <source>
        <dbReference type="Proteomes" id="UP001160130"/>
    </source>
</evidence>
<dbReference type="PRINTS" id="PR00359">
    <property type="entry name" value="BP450"/>
</dbReference>
<dbReference type="Gene3D" id="1.10.630.10">
    <property type="entry name" value="Cytochrome P450"/>
    <property type="match status" value="1"/>
</dbReference>
<evidence type="ECO:0000256" key="2">
    <source>
        <dbReference type="ARBA" id="ARBA00022617"/>
    </source>
</evidence>